<keyword evidence="3" id="KW-0547">Nucleotide-binding</keyword>
<feature type="domain" description="Helicase ATP-binding" evidence="7">
    <location>
        <begin position="403"/>
        <end position="578"/>
    </location>
</feature>
<evidence type="ECO:0000259" key="7">
    <source>
        <dbReference type="PROSITE" id="PS51192"/>
    </source>
</evidence>
<dbReference type="GO" id="GO:0003724">
    <property type="term" value="F:RNA helicase activity"/>
    <property type="evidence" value="ECO:0007669"/>
    <property type="project" value="UniProtKB-EC"/>
</dbReference>
<dbReference type="InterPro" id="IPR001650">
    <property type="entry name" value="Helicase_C-like"/>
</dbReference>
<evidence type="ECO:0000256" key="6">
    <source>
        <dbReference type="ARBA" id="ARBA00022840"/>
    </source>
</evidence>
<dbReference type="PROSITE" id="PS51192">
    <property type="entry name" value="HELICASE_ATP_BIND_1"/>
    <property type="match status" value="1"/>
</dbReference>
<comment type="similarity">
    <text evidence="1">Belongs to the DEAD box helicase family. DEAH subfamily.</text>
</comment>
<dbReference type="SMART" id="SM00487">
    <property type="entry name" value="DEXDc"/>
    <property type="match status" value="1"/>
</dbReference>
<evidence type="ECO:0000256" key="1">
    <source>
        <dbReference type="ARBA" id="ARBA00008792"/>
    </source>
</evidence>
<reference evidence="9 10" key="1">
    <citation type="submission" date="2017-10" db="EMBL/GenBank/DDBJ databases">
        <title>Comparative genomics in systemic dimorphic fungi from Ajellomycetaceae.</title>
        <authorList>
            <person name="Munoz J.F."/>
            <person name="Mcewen J.G."/>
            <person name="Clay O.K."/>
            <person name="Cuomo C.A."/>
        </authorList>
    </citation>
    <scope>NUCLEOTIDE SEQUENCE [LARGE SCALE GENOMIC DNA]</scope>
    <source>
        <strain evidence="9 10">UAMH7299</strain>
    </source>
</reference>
<evidence type="ECO:0000313" key="9">
    <source>
        <dbReference type="EMBL" id="PGH13714.1"/>
    </source>
</evidence>
<dbReference type="GO" id="GO:1990904">
    <property type="term" value="C:ribonucleoprotein complex"/>
    <property type="evidence" value="ECO:0007669"/>
    <property type="project" value="UniProtKB-ARBA"/>
</dbReference>
<dbReference type="InterPro" id="IPR048333">
    <property type="entry name" value="HA2_WH"/>
</dbReference>
<dbReference type="OrthoDB" id="5600252at2759"/>
<evidence type="ECO:0000259" key="8">
    <source>
        <dbReference type="PROSITE" id="PS51194"/>
    </source>
</evidence>
<dbReference type="Pfam" id="PF04408">
    <property type="entry name" value="WHD_HA2"/>
    <property type="match status" value="1"/>
</dbReference>
<dbReference type="Pfam" id="PF00271">
    <property type="entry name" value="Helicase_C"/>
    <property type="match status" value="1"/>
</dbReference>
<dbReference type="Pfam" id="PF00270">
    <property type="entry name" value="DEAD"/>
    <property type="match status" value="1"/>
</dbReference>
<dbReference type="InterPro" id="IPR011545">
    <property type="entry name" value="DEAD/DEAH_box_helicase_dom"/>
</dbReference>
<dbReference type="PROSITE" id="PS51194">
    <property type="entry name" value="HELICASE_CTER"/>
    <property type="match status" value="1"/>
</dbReference>
<dbReference type="SUPFAM" id="SSF52540">
    <property type="entry name" value="P-loop containing nucleoside triphosphate hydrolases"/>
    <property type="match status" value="1"/>
</dbReference>
<dbReference type="Gene3D" id="1.20.120.1080">
    <property type="match status" value="1"/>
</dbReference>
<dbReference type="STRING" id="1447883.A0A2B7XPJ5"/>
<keyword evidence="6" id="KW-0067">ATP-binding</keyword>
<keyword evidence="4" id="KW-0378">Hydrolase</keyword>
<dbReference type="GO" id="GO:0003723">
    <property type="term" value="F:RNA binding"/>
    <property type="evidence" value="ECO:0007669"/>
    <property type="project" value="TreeGrafter"/>
</dbReference>
<dbReference type="Pfam" id="PF21010">
    <property type="entry name" value="HA2_C"/>
    <property type="match status" value="1"/>
</dbReference>
<keyword evidence="10" id="KW-1185">Reference proteome</keyword>
<dbReference type="InterPro" id="IPR002464">
    <property type="entry name" value="DNA/RNA_helicase_DEAH_CS"/>
</dbReference>
<evidence type="ECO:0000256" key="3">
    <source>
        <dbReference type="ARBA" id="ARBA00022741"/>
    </source>
</evidence>
<evidence type="ECO:0000256" key="2">
    <source>
        <dbReference type="ARBA" id="ARBA00012552"/>
    </source>
</evidence>
<dbReference type="EMBL" id="PDNA01000101">
    <property type="protein sequence ID" value="PGH13714.1"/>
    <property type="molecule type" value="Genomic_DNA"/>
</dbReference>
<evidence type="ECO:0000256" key="4">
    <source>
        <dbReference type="ARBA" id="ARBA00022801"/>
    </source>
</evidence>
<keyword evidence="5" id="KW-0347">Helicase</keyword>
<feature type="domain" description="Helicase C-terminal" evidence="8">
    <location>
        <begin position="684"/>
        <end position="858"/>
    </location>
</feature>
<dbReference type="InterPro" id="IPR007502">
    <property type="entry name" value="Helicase-assoc_dom"/>
</dbReference>
<organism evidence="9 10">
    <name type="scientific">Polytolypa hystricis (strain UAMH7299)</name>
    <dbReference type="NCBI Taxonomy" id="1447883"/>
    <lineage>
        <taxon>Eukaryota</taxon>
        <taxon>Fungi</taxon>
        <taxon>Dikarya</taxon>
        <taxon>Ascomycota</taxon>
        <taxon>Pezizomycotina</taxon>
        <taxon>Eurotiomycetes</taxon>
        <taxon>Eurotiomycetidae</taxon>
        <taxon>Onygenales</taxon>
        <taxon>Onygenales incertae sedis</taxon>
        <taxon>Polytolypa</taxon>
    </lineage>
</organism>
<evidence type="ECO:0000256" key="5">
    <source>
        <dbReference type="ARBA" id="ARBA00022806"/>
    </source>
</evidence>
<sequence>MQRFQPIQHRCLFPPVSRQVARGWRPYSSCHAPACQLQSPKDGRTAHRHATLTNELRRLITRDHKRVNGISKGITRYSTSAEAAIRVNEDITPPEAFRNNTAAPFPQASELKEVEDMAASSYQAHQIDIYNYAARFGAVPTMKLEKTPSGIKFTYELAEQGIKVEEVGTNFKSARKKAVQTFKRMAANYCSGNAETISIMTSTALTTKNASQFLKYHKVINGKAEVVITAEAVDKKEYNKDLFVANVNFFDEVLSGLVYDITATEAVNSAELVAATLLRRRQPEFWTKYLQELKRGSGRIVWPVKKPSSLDLDDATLFSMRNTLRKVKANNLYDEREQPDYSPTTEVQEFRRMIFPRLSRHSTASISHELKKQRQQLQTNPALSDLRQKVEALPANQLRQEISTMINDNVYSIVVGATGSGKTTQVPQILFDNAIRSGNGALCNVMITQPRRMAATSVANRVAVERNVPLGDTVGYHVRFNRKLPRFTGSISFCTVGILLAYLRHTPDELFDTVSHLVIDEVHERDLDLDFLLISLKTAIKERQLAGKKVPHVVFMSATANTNLFANYFKIMSPDGEPTPCPQINIPGRTYPVRELFLEHVLETLSKSNYDPDALALLFQERVTAKYLKNEEAYVSNEVEGSKGESLSPSIDWVNIHNPNIETDKDSLSQVLEDAPVPVGLAAATIAHITKTTNEGAILVFLPGFDSIKKLEEILLTQLPLHVDFADERKFKVFKLHSSIAAGQTEVFEPVPKGCRKIILSTNIAETSITIPEIRYIVDTGKVNQLVYDQRRRIRKLACCWISQSNAKQRAGRAGRVQHGTYYALYTKRRHASLPAIATSEMLRLDLQEVCLNVKATGPDRNIRDFLGQAIEPPLPEFVDTSVLQLQALETLDEKENITALGRLLARLPIHPTLGKMIVLGIIFRCLGPMIIAGAAVGDKDLFLYPPLEHRTRIREIRRNFAGSSGSDHIAIINAYNEMRTLLIERGQHAAFEFAIANFISFPSFRYMTGAAKQIEEILWKEGLIPVPETNSAVTGKFGGPELNTNSSEESLIKAILLSGVFPNLAVKNDGRLNAWQTESEGLTMIGSKSVNFAPMKPEPFPMGSLAAFTSMTKARESNTIYINENSLVSPLMVCLFGGRLRSQQRTIRMDSWLPMRIRAGKSVGEDIAATRTVFEFRKALDRMLSYTFQDLAKYTESSGLRREDDDGGRDVEVQRRYLADDPVREAFASGLVDVLSTT</sequence>
<dbReference type="InterPro" id="IPR027417">
    <property type="entry name" value="P-loop_NTPase"/>
</dbReference>
<name>A0A2B7XPJ5_POLH7</name>
<dbReference type="AlphaFoldDB" id="A0A2B7XPJ5"/>
<protein>
    <recommendedName>
        <fullName evidence="2">RNA helicase</fullName>
        <ecNumber evidence="2">3.6.4.13</ecNumber>
    </recommendedName>
</protein>
<dbReference type="GO" id="GO:0016787">
    <property type="term" value="F:hydrolase activity"/>
    <property type="evidence" value="ECO:0007669"/>
    <property type="project" value="UniProtKB-KW"/>
</dbReference>
<dbReference type="PANTHER" id="PTHR18934">
    <property type="entry name" value="ATP-DEPENDENT RNA HELICASE"/>
    <property type="match status" value="1"/>
</dbReference>
<comment type="caution">
    <text evidence="9">The sequence shown here is derived from an EMBL/GenBank/DDBJ whole genome shotgun (WGS) entry which is preliminary data.</text>
</comment>
<dbReference type="EC" id="3.6.4.13" evidence="2"/>
<dbReference type="GO" id="GO:0005524">
    <property type="term" value="F:ATP binding"/>
    <property type="evidence" value="ECO:0007669"/>
    <property type="project" value="UniProtKB-KW"/>
</dbReference>
<dbReference type="InterPro" id="IPR014001">
    <property type="entry name" value="Helicase_ATP-bd"/>
</dbReference>
<dbReference type="Gene3D" id="3.40.50.300">
    <property type="entry name" value="P-loop containing nucleotide triphosphate hydrolases"/>
    <property type="match status" value="2"/>
</dbReference>
<dbReference type="PROSITE" id="PS00690">
    <property type="entry name" value="DEAH_ATP_HELICASE"/>
    <property type="match status" value="1"/>
</dbReference>
<dbReference type="PANTHER" id="PTHR18934:SF99">
    <property type="entry name" value="ATP-DEPENDENT RNA HELICASE DHX37-RELATED"/>
    <property type="match status" value="1"/>
</dbReference>
<evidence type="ECO:0000313" key="10">
    <source>
        <dbReference type="Proteomes" id="UP000224634"/>
    </source>
</evidence>
<gene>
    <name evidence="9" type="ORF">AJ80_06219</name>
</gene>
<dbReference type="CDD" id="cd17917">
    <property type="entry name" value="DEXHc_RHA-like"/>
    <property type="match status" value="1"/>
</dbReference>
<accession>A0A2B7XPJ5</accession>
<dbReference type="SMART" id="SM00847">
    <property type="entry name" value="HA2"/>
    <property type="match status" value="1"/>
</dbReference>
<proteinExistence type="inferred from homology"/>
<dbReference type="Proteomes" id="UP000224634">
    <property type="component" value="Unassembled WGS sequence"/>
</dbReference>
<dbReference type="SMART" id="SM00490">
    <property type="entry name" value="HELICc"/>
    <property type="match status" value="1"/>
</dbReference>
<dbReference type="CDD" id="cd18791">
    <property type="entry name" value="SF2_C_RHA"/>
    <property type="match status" value="1"/>
</dbReference>